<dbReference type="EMBL" id="BSXW01000629">
    <property type="protein sequence ID" value="GMF26812.1"/>
    <property type="molecule type" value="Genomic_DNA"/>
</dbReference>
<comment type="caution">
    <text evidence="1">The sequence shown here is derived from an EMBL/GenBank/DDBJ whole genome shotgun (WGS) entry which is preliminary data.</text>
</comment>
<gene>
    <name evidence="1" type="ORF">Plil01_001117800</name>
</gene>
<sequence>MIAAFLSKELSGVISTSKDVGASFALLLEHGYTSKSIQKLGSEVLKGVDRRSLQTLQEANSSVTDWKGLHFFLAQLNYDVCYYDEGDSWVENNRYESIICVCVPTVDNFNKKNQLASAFTSLARNINWGDVGHAFMKALSKPGDDLTSIKKTEDYRMQIALMIVDGLEGGAAQEELLQRAVAEAVQLRQESLCSSKGISLLWKWTLRSEDATTLDKMAA</sequence>
<protein>
    <submittedName>
        <fullName evidence="1">Unnamed protein product</fullName>
    </submittedName>
</protein>
<dbReference type="AlphaFoldDB" id="A0A9W6U686"/>
<proteinExistence type="predicted"/>
<dbReference type="Proteomes" id="UP001165083">
    <property type="component" value="Unassembled WGS sequence"/>
</dbReference>
<evidence type="ECO:0000313" key="2">
    <source>
        <dbReference type="Proteomes" id="UP001165083"/>
    </source>
</evidence>
<reference evidence="1" key="1">
    <citation type="submission" date="2023-04" db="EMBL/GenBank/DDBJ databases">
        <title>Phytophthora lilii NBRC 32176.</title>
        <authorList>
            <person name="Ichikawa N."/>
            <person name="Sato H."/>
            <person name="Tonouchi N."/>
        </authorList>
    </citation>
    <scope>NUCLEOTIDE SEQUENCE</scope>
    <source>
        <strain evidence="1">NBRC 32176</strain>
    </source>
</reference>
<accession>A0A9W6U686</accession>
<name>A0A9W6U686_9STRA</name>
<dbReference type="OrthoDB" id="145856at2759"/>
<organism evidence="1 2">
    <name type="scientific">Phytophthora lilii</name>
    <dbReference type="NCBI Taxonomy" id="2077276"/>
    <lineage>
        <taxon>Eukaryota</taxon>
        <taxon>Sar</taxon>
        <taxon>Stramenopiles</taxon>
        <taxon>Oomycota</taxon>
        <taxon>Peronosporomycetes</taxon>
        <taxon>Peronosporales</taxon>
        <taxon>Peronosporaceae</taxon>
        <taxon>Phytophthora</taxon>
    </lineage>
</organism>
<evidence type="ECO:0000313" key="1">
    <source>
        <dbReference type="EMBL" id="GMF26812.1"/>
    </source>
</evidence>
<keyword evidence="2" id="KW-1185">Reference proteome</keyword>